<evidence type="ECO:0000256" key="11">
    <source>
        <dbReference type="ARBA" id="ARBA00022989"/>
    </source>
</evidence>
<keyword evidence="17" id="KW-1185">Reference proteome</keyword>
<comment type="caution">
    <text evidence="16">The sequence shown here is derived from an EMBL/GenBank/DDBJ whole genome shotgun (WGS) entry which is preliminary data.</text>
</comment>
<comment type="catalytic activity">
    <reaction evidence="1">
        <text>S-ubiquitinyl-[E2 ubiquitin-conjugating enzyme]-L-cysteine + [acceptor protein]-L-lysine = [E2 ubiquitin-conjugating enzyme]-L-cysteine + N(6)-ubiquitinyl-[acceptor protein]-L-lysine.</text>
        <dbReference type="EC" id="2.3.2.27"/>
    </reaction>
</comment>
<evidence type="ECO:0000256" key="2">
    <source>
        <dbReference type="ARBA" id="ARBA00004167"/>
    </source>
</evidence>
<keyword evidence="8" id="KW-0863">Zinc-finger</keyword>
<keyword evidence="5" id="KW-0808">Transferase</keyword>
<comment type="subcellular location">
    <subcellularLocation>
        <location evidence="2">Membrane</location>
        <topology evidence="2">Single-pass membrane protein</topology>
    </subcellularLocation>
</comment>
<dbReference type="PANTHER" id="PTHR46279:SF9">
    <property type="entry name" value="OS01G0116300 PROTEIN"/>
    <property type="match status" value="1"/>
</dbReference>
<evidence type="ECO:0000256" key="14">
    <source>
        <dbReference type="SAM" id="MobiDB-lite"/>
    </source>
</evidence>
<dbReference type="EC" id="2.3.2.27" evidence="4"/>
<keyword evidence="9" id="KW-0833">Ubl conjugation pathway</keyword>
<evidence type="ECO:0000256" key="10">
    <source>
        <dbReference type="ARBA" id="ARBA00022833"/>
    </source>
</evidence>
<feature type="transmembrane region" description="Helical" evidence="15">
    <location>
        <begin position="131"/>
        <end position="150"/>
    </location>
</feature>
<dbReference type="Proteomes" id="UP001314170">
    <property type="component" value="Unassembled WGS sequence"/>
</dbReference>
<evidence type="ECO:0000256" key="12">
    <source>
        <dbReference type="ARBA" id="ARBA00023136"/>
    </source>
</evidence>
<evidence type="ECO:0000313" key="16">
    <source>
        <dbReference type="EMBL" id="CAK7334071.1"/>
    </source>
</evidence>
<evidence type="ECO:0000256" key="3">
    <source>
        <dbReference type="ARBA" id="ARBA00004906"/>
    </source>
</evidence>
<protein>
    <recommendedName>
        <fullName evidence="4">RING-type E3 ubiquitin transferase</fullName>
        <ecNumber evidence="4">2.3.2.27</ecNumber>
    </recommendedName>
</protein>
<evidence type="ECO:0000256" key="4">
    <source>
        <dbReference type="ARBA" id="ARBA00012483"/>
    </source>
</evidence>
<evidence type="ECO:0000313" key="17">
    <source>
        <dbReference type="Proteomes" id="UP001314170"/>
    </source>
</evidence>
<evidence type="ECO:0000256" key="15">
    <source>
        <dbReference type="SAM" id="Phobius"/>
    </source>
</evidence>
<keyword evidence="12 15" id="KW-0472">Membrane</keyword>
<organism evidence="16 17">
    <name type="scientific">Dovyalis caffra</name>
    <dbReference type="NCBI Taxonomy" id="77055"/>
    <lineage>
        <taxon>Eukaryota</taxon>
        <taxon>Viridiplantae</taxon>
        <taxon>Streptophyta</taxon>
        <taxon>Embryophyta</taxon>
        <taxon>Tracheophyta</taxon>
        <taxon>Spermatophyta</taxon>
        <taxon>Magnoliopsida</taxon>
        <taxon>eudicotyledons</taxon>
        <taxon>Gunneridae</taxon>
        <taxon>Pentapetalae</taxon>
        <taxon>rosids</taxon>
        <taxon>fabids</taxon>
        <taxon>Malpighiales</taxon>
        <taxon>Salicaceae</taxon>
        <taxon>Flacourtieae</taxon>
        <taxon>Dovyalis</taxon>
    </lineage>
</organism>
<dbReference type="GO" id="GO:0061630">
    <property type="term" value="F:ubiquitin protein ligase activity"/>
    <property type="evidence" value="ECO:0007669"/>
    <property type="project" value="UniProtKB-EC"/>
</dbReference>
<accession>A0AAV1RHB2</accession>
<evidence type="ECO:0000256" key="9">
    <source>
        <dbReference type="ARBA" id="ARBA00022786"/>
    </source>
</evidence>
<dbReference type="AlphaFoldDB" id="A0AAV1RHB2"/>
<reference evidence="16 17" key="1">
    <citation type="submission" date="2024-01" db="EMBL/GenBank/DDBJ databases">
        <authorList>
            <person name="Waweru B."/>
        </authorList>
    </citation>
    <scope>NUCLEOTIDE SEQUENCE [LARGE SCALE GENOMIC DNA]</scope>
</reference>
<evidence type="ECO:0000256" key="6">
    <source>
        <dbReference type="ARBA" id="ARBA00022692"/>
    </source>
</evidence>
<evidence type="ECO:0000256" key="13">
    <source>
        <dbReference type="ARBA" id="ARBA00024209"/>
    </source>
</evidence>
<proteinExistence type="inferred from homology"/>
<evidence type="ECO:0000256" key="1">
    <source>
        <dbReference type="ARBA" id="ARBA00000900"/>
    </source>
</evidence>
<dbReference type="GO" id="GO:0016020">
    <property type="term" value="C:membrane"/>
    <property type="evidence" value="ECO:0007669"/>
    <property type="project" value="UniProtKB-SubCell"/>
</dbReference>
<keyword evidence="10" id="KW-0862">Zinc</keyword>
<keyword evidence="11 15" id="KW-1133">Transmembrane helix</keyword>
<dbReference type="EMBL" id="CAWUPB010000950">
    <property type="protein sequence ID" value="CAK7334071.1"/>
    <property type="molecule type" value="Genomic_DNA"/>
</dbReference>
<evidence type="ECO:0000256" key="5">
    <source>
        <dbReference type="ARBA" id="ARBA00022679"/>
    </source>
</evidence>
<gene>
    <name evidence="16" type="ORF">DCAF_LOCUS9732</name>
</gene>
<keyword evidence="7" id="KW-0479">Metal-binding</keyword>
<dbReference type="GO" id="GO:0008270">
    <property type="term" value="F:zinc ion binding"/>
    <property type="evidence" value="ECO:0007669"/>
    <property type="project" value="UniProtKB-KW"/>
</dbReference>
<sequence length="315" mass="35396">MTEDYNYDYTLFNCSSNRENPEHCHLVPCLSTLHYKVYALQAQYIVMYIDLLHCTKMYDVFSVPDQVFYEDNFPLNLSWSKPNCGSCEARGGLCRLNDNNSDLKTECYGLHGQAKGAGKKALTAGEWKKRLTAGAILGFFLVPLLVNALYRVYSFNKIEREYQDKVEIFLNDYRAGKQTGYTCASLKKKKITNQFKDELGQGQGAYGTELKGKLTSEIPVAVELVNEKWLEEGRTLMTSQKMAKKYTSQNEVEEDAKIAKKLAIVGLWCIQWNPEDYPSLKIAFQMPGGEGDNLATPPKPISSTVPKGTDAALPG</sequence>
<feature type="region of interest" description="Disordered" evidence="14">
    <location>
        <begin position="289"/>
        <end position="315"/>
    </location>
</feature>
<evidence type="ECO:0000256" key="7">
    <source>
        <dbReference type="ARBA" id="ARBA00022723"/>
    </source>
</evidence>
<comment type="similarity">
    <text evidence="13">Belongs to the RING-type zinc finger family. ATL subfamily.</text>
</comment>
<comment type="pathway">
    <text evidence="3">Protein modification; protein ubiquitination.</text>
</comment>
<evidence type="ECO:0000256" key="8">
    <source>
        <dbReference type="ARBA" id="ARBA00022771"/>
    </source>
</evidence>
<name>A0AAV1RHB2_9ROSI</name>
<dbReference type="InterPro" id="IPR046948">
    <property type="entry name" value="ATL20-22-like"/>
</dbReference>
<dbReference type="PANTHER" id="PTHR46279">
    <property type="entry name" value="RING/U-BOX SUPERFAMILY PROTEIN"/>
    <property type="match status" value="1"/>
</dbReference>
<keyword evidence="6 15" id="KW-0812">Transmembrane</keyword>